<evidence type="ECO:0000256" key="1">
    <source>
        <dbReference type="SAM" id="Phobius"/>
    </source>
</evidence>
<evidence type="ECO:0000313" key="3">
    <source>
        <dbReference type="Proteomes" id="UP001396334"/>
    </source>
</evidence>
<comment type="caution">
    <text evidence="2">The sequence shown here is derived from an EMBL/GenBank/DDBJ whole genome shotgun (WGS) entry which is preliminary data.</text>
</comment>
<dbReference type="EMBL" id="JBBPBN010000021">
    <property type="protein sequence ID" value="KAK9014396.1"/>
    <property type="molecule type" value="Genomic_DNA"/>
</dbReference>
<name>A0ABR2RN42_9ROSI</name>
<keyword evidence="1" id="KW-0472">Membrane</keyword>
<accession>A0ABR2RN42</accession>
<keyword evidence="3" id="KW-1185">Reference proteome</keyword>
<organism evidence="2 3">
    <name type="scientific">Hibiscus sabdariffa</name>
    <name type="common">roselle</name>
    <dbReference type="NCBI Taxonomy" id="183260"/>
    <lineage>
        <taxon>Eukaryota</taxon>
        <taxon>Viridiplantae</taxon>
        <taxon>Streptophyta</taxon>
        <taxon>Embryophyta</taxon>
        <taxon>Tracheophyta</taxon>
        <taxon>Spermatophyta</taxon>
        <taxon>Magnoliopsida</taxon>
        <taxon>eudicotyledons</taxon>
        <taxon>Gunneridae</taxon>
        <taxon>Pentapetalae</taxon>
        <taxon>rosids</taxon>
        <taxon>malvids</taxon>
        <taxon>Malvales</taxon>
        <taxon>Malvaceae</taxon>
        <taxon>Malvoideae</taxon>
        <taxon>Hibiscus</taxon>
    </lineage>
</organism>
<feature type="transmembrane region" description="Helical" evidence="1">
    <location>
        <begin position="7"/>
        <end position="29"/>
    </location>
</feature>
<keyword evidence="1" id="KW-1133">Transmembrane helix</keyword>
<proteinExistence type="predicted"/>
<keyword evidence="1" id="KW-0812">Transmembrane</keyword>
<gene>
    <name evidence="2" type="ORF">V6N11_005554</name>
</gene>
<protein>
    <submittedName>
        <fullName evidence="2">Uncharacterized protein</fullName>
    </submittedName>
</protein>
<reference evidence="2 3" key="1">
    <citation type="journal article" date="2024" name="G3 (Bethesda)">
        <title>Genome assembly of Hibiscus sabdariffa L. provides insights into metabolisms of medicinal natural products.</title>
        <authorList>
            <person name="Kim T."/>
        </authorList>
    </citation>
    <scope>NUCLEOTIDE SEQUENCE [LARGE SCALE GENOMIC DNA]</scope>
    <source>
        <strain evidence="2">TK-2024</strain>
        <tissue evidence="2">Old leaves</tissue>
    </source>
</reference>
<evidence type="ECO:0000313" key="2">
    <source>
        <dbReference type="EMBL" id="KAK9014396.1"/>
    </source>
</evidence>
<sequence>MCETKSLTLWLFQIIGLIGLLALCIWLALCPRSPSYMIVNFPVPSVNDSNASDHGIIQYESYALYEGAYVLCFSTKLTYSTSTTSGSRRNTIMVTTRTQISRISN</sequence>
<dbReference type="Proteomes" id="UP001396334">
    <property type="component" value="Unassembled WGS sequence"/>
</dbReference>